<dbReference type="InterPro" id="IPR022385">
    <property type="entry name" value="Rhs_assc_core"/>
</dbReference>
<comment type="caution">
    <text evidence="3">The sequence shown here is derived from an EMBL/GenBank/DDBJ whole genome shotgun (WGS) entry which is preliminary data.</text>
</comment>
<evidence type="ECO:0000313" key="3">
    <source>
        <dbReference type="EMBL" id="MBO1753067.1"/>
    </source>
</evidence>
<organism evidence="3 4">
    <name type="scientific">Actinotalea soli</name>
    <dbReference type="NCBI Taxonomy" id="2819234"/>
    <lineage>
        <taxon>Bacteria</taxon>
        <taxon>Bacillati</taxon>
        <taxon>Actinomycetota</taxon>
        <taxon>Actinomycetes</taxon>
        <taxon>Micrococcales</taxon>
        <taxon>Cellulomonadaceae</taxon>
        <taxon>Actinotalea</taxon>
    </lineage>
</organism>
<dbReference type="Proteomes" id="UP000664209">
    <property type="component" value="Unassembled WGS sequence"/>
</dbReference>
<keyword evidence="4" id="KW-1185">Reference proteome</keyword>
<proteinExistence type="predicted"/>
<dbReference type="NCBIfam" id="TIGR03696">
    <property type="entry name" value="Rhs_assc_core"/>
    <property type="match status" value="1"/>
</dbReference>
<dbReference type="EMBL" id="JAGEMK010000009">
    <property type="protein sequence ID" value="MBO1753067.1"/>
    <property type="molecule type" value="Genomic_DNA"/>
</dbReference>
<keyword evidence="1" id="KW-0677">Repeat</keyword>
<sequence length="248" mass="25452">MDRPIIEQVQVDFQRAFIENDPTGQAVMLRSHSANQLLYVHDHLGSPIALIADSRFHAFGWKYDPFGAHQSIRDSGGTADDFAPHRFTAGTFDRTTGWIKNGARYYNPTEGRWTQHDTLDAPLDPANANRYAYAANNPINYTDPTGTVTLAEGLGYAATAVAAAGLVATGVGAPAGVSLGIGLASTGLSVGSQLAAGNRTGAVVAGTFGIVTAGIGGAGAALGVGRGLSALVETGYAGLSYGATLAAN</sequence>
<dbReference type="PANTHER" id="PTHR32305:SF15">
    <property type="entry name" value="PROTEIN RHSA-RELATED"/>
    <property type="match status" value="1"/>
</dbReference>
<protein>
    <recommendedName>
        <fullName evidence="2">Teneurin-like YD-shell domain-containing protein</fullName>
    </recommendedName>
</protein>
<accession>A0A939RT01</accession>
<dbReference type="InterPro" id="IPR056823">
    <property type="entry name" value="TEN-like_YD-shell"/>
</dbReference>
<gene>
    <name evidence="3" type="ORF">J4G33_14740</name>
</gene>
<reference evidence="3" key="1">
    <citation type="submission" date="2021-03" db="EMBL/GenBank/DDBJ databases">
        <title>Actinotalea soli sp. nov., isolated from soil.</title>
        <authorList>
            <person name="Ping W."/>
            <person name="Zhang J."/>
        </authorList>
    </citation>
    <scope>NUCLEOTIDE SEQUENCE</scope>
    <source>
        <strain evidence="3">BY-33</strain>
    </source>
</reference>
<dbReference type="Pfam" id="PF25023">
    <property type="entry name" value="TEN_YD-shell"/>
    <property type="match status" value="1"/>
</dbReference>
<evidence type="ECO:0000313" key="4">
    <source>
        <dbReference type="Proteomes" id="UP000664209"/>
    </source>
</evidence>
<evidence type="ECO:0000259" key="2">
    <source>
        <dbReference type="Pfam" id="PF25023"/>
    </source>
</evidence>
<dbReference type="InterPro" id="IPR050708">
    <property type="entry name" value="T6SS_VgrG/RHS"/>
</dbReference>
<dbReference type="AlphaFoldDB" id="A0A939RT01"/>
<dbReference type="PANTHER" id="PTHR32305">
    <property type="match status" value="1"/>
</dbReference>
<dbReference type="Gene3D" id="2.180.10.10">
    <property type="entry name" value="RHS repeat-associated core"/>
    <property type="match status" value="1"/>
</dbReference>
<evidence type="ECO:0000256" key="1">
    <source>
        <dbReference type="ARBA" id="ARBA00022737"/>
    </source>
</evidence>
<name>A0A939RT01_9CELL</name>
<dbReference type="RefSeq" id="WP_208056741.1">
    <property type="nucleotide sequence ID" value="NZ_JAGEMK010000009.1"/>
</dbReference>
<feature type="domain" description="Teneurin-like YD-shell" evidence="2">
    <location>
        <begin position="21"/>
        <end position="139"/>
    </location>
</feature>